<dbReference type="Pfam" id="PF13399">
    <property type="entry name" value="LytR_C"/>
    <property type="match status" value="1"/>
</dbReference>
<sequence length="189" mass="19688">MEETQNQSQGFSQGTSQPQENRVSFPTVGTEKKNGGAKTLLIVGILVLIGILGYVIYKSASGKDNGTALTEPTPYQNMAAPDETVSPIASPTPTLAAADKTKVKIQVQNGTGITGEAAYLETLLKGLGYTNITVGNSPTQNATDTQVSYSSSVSSSVISEITAKLNTVYQSVKSVNSTSTAYDVVVSSL</sequence>
<keyword evidence="2" id="KW-0472">Membrane</keyword>
<proteinExistence type="predicted"/>
<feature type="domain" description="LytR/CpsA/Psr regulator C-terminal" evidence="3">
    <location>
        <begin position="103"/>
        <end position="166"/>
    </location>
</feature>
<feature type="region of interest" description="Disordered" evidence="1">
    <location>
        <begin position="1"/>
        <end position="31"/>
    </location>
</feature>
<dbReference type="InterPro" id="IPR027381">
    <property type="entry name" value="LytR/CpsA/Psr_C"/>
</dbReference>
<evidence type="ECO:0000256" key="1">
    <source>
        <dbReference type="SAM" id="MobiDB-lite"/>
    </source>
</evidence>
<comment type="caution">
    <text evidence="4">The sequence shown here is derived from an EMBL/GenBank/DDBJ whole genome shotgun (WGS) entry which is preliminary data.</text>
</comment>
<keyword evidence="2" id="KW-1133">Transmembrane helix</keyword>
<feature type="transmembrane region" description="Helical" evidence="2">
    <location>
        <begin position="39"/>
        <end position="57"/>
    </location>
</feature>
<evidence type="ECO:0000313" key="4">
    <source>
        <dbReference type="EMBL" id="KKR64655.1"/>
    </source>
</evidence>
<accession>A0A0G0UY69</accession>
<feature type="compositionally biased region" description="Polar residues" evidence="1">
    <location>
        <begin position="1"/>
        <end position="24"/>
    </location>
</feature>
<protein>
    <submittedName>
        <fullName evidence="4">Cell envelope-like protein function transcriptional attenuator common domain protein</fullName>
    </submittedName>
</protein>
<name>A0A0G0UY69_9BACT</name>
<dbReference type="Gene3D" id="3.30.70.2390">
    <property type="match status" value="1"/>
</dbReference>
<dbReference type="AlphaFoldDB" id="A0A0G0UY69"/>
<organism evidence="4 5">
    <name type="scientific">Candidatus Woesebacteria bacterium GW2011_GWA1_40_43</name>
    <dbReference type="NCBI Taxonomy" id="1618553"/>
    <lineage>
        <taxon>Bacteria</taxon>
        <taxon>Candidatus Woeseibacteriota</taxon>
    </lineage>
</organism>
<dbReference type="Proteomes" id="UP000034293">
    <property type="component" value="Unassembled WGS sequence"/>
</dbReference>
<keyword evidence="2" id="KW-0812">Transmembrane</keyword>
<reference evidence="4 5" key="1">
    <citation type="journal article" date="2015" name="Nature">
        <title>rRNA introns, odd ribosomes, and small enigmatic genomes across a large radiation of phyla.</title>
        <authorList>
            <person name="Brown C.T."/>
            <person name="Hug L.A."/>
            <person name="Thomas B.C."/>
            <person name="Sharon I."/>
            <person name="Castelle C.J."/>
            <person name="Singh A."/>
            <person name="Wilkins M.J."/>
            <person name="Williams K.H."/>
            <person name="Banfield J.F."/>
        </authorList>
    </citation>
    <scope>NUCLEOTIDE SEQUENCE [LARGE SCALE GENOMIC DNA]</scope>
</reference>
<evidence type="ECO:0000313" key="5">
    <source>
        <dbReference type="Proteomes" id="UP000034293"/>
    </source>
</evidence>
<dbReference type="EMBL" id="LBZA01000004">
    <property type="protein sequence ID" value="KKR64655.1"/>
    <property type="molecule type" value="Genomic_DNA"/>
</dbReference>
<evidence type="ECO:0000256" key="2">
    <source>
        <dbReference type="SAM" id="Phobius"/>
    </source>
</evidence>
<evidence type="ECO:0000259" key="3">
    <source>
        <dbReference type="Pfam" id="PF13399"/>
    </source>
</evidence>
<gene>
    <name evidence="4" type="ORF">UU02_C0004G0017</name>
</gene>